<comment type="caution">
    <text evidence="1">The sequence shown here is derived from an EMBL/GenBank/DDBJ whole genome shotgun (WGS) entry which is preliminary data.</text>
</comment>
<keyword evidence="2" id="KW-1185">Reference proteome</keyword>
<sequence length="76" mass="8164">MLMAHPAVLVDLLEQYKTLNALHAEEGSARARQRLDDIAYTLCIATGTRDVDAALIAAHHRLPGASPEDDSLIADA</sequence>
<accession>A0A5R9FZX2</accession>
<name>A0A5R9FZX2_9ACTN</name>
<proteinExistence type="predicted"/>
<dbReference type="EMBL" id="VBZC01000003">
    <property type="protein sequence ID" value="TLS47576.1"/>
    <property type="molecule type" value="Genomic_DNA"/>
</dbReference>
<reference evidence="1 2" key="1">
    <citation type="submission" date="2019-05" db="EMBL/GenBank/DDBJ databases">
        <title>Streptomyces sp. NEAU-C151, a novel actinomycete isolated from soil.</title>
        <authorList>
            <person name="Han L."/>
            <person name="Jiang H."/>
        </authorList>
    </citation>
    <scope>NUCLEOTIDE SEQUENCE [LARGE SCALE GENOMIC DNA]</scope>
    <source>
        <strain evidence="1 2">NEAU-C151</strain>
    </source>
</reference>
<dbReference type="AlphaFoldDB" id="A0A5R9FZX2"/>
<evidence type="ECO:0000313" key="1">
    <source>
        <dbReference type="EMBL" id="TLS47576.1"/>
    </source>
</evidence>
<gene>
    <name evidence="1" type="ORF">FE633_03515</name>
</gene>
<dbReference type="Pfam" id="PF17196">
    <property type="entry name" value="DUF5133"/>
    <property type="match status" value="1"/>
</dbReference>
<dbReference type="InterPro" id="IPR033457">
    <property type="entry name" value="DUF5133"/>
</dbReference>
<dbReference type="RefSeq" id="WP_138043574.1">
    <property type="nucleotide sequence ID" value="NZ_VBZC01000003.1"/>
</dbReference>
<dbReference type="Proteomes" id="UP000305906">
    <property type="component" value="Unassembled WGS sequence"/>
</dbReference>
<evidence type="ECO:0000313" key="2">
    <source>
        <dbReference type="Proteomes" id="UP000305906"/>
    </source>
</evidence>
<protein>
    <submittedName>
        <fullName evidence="1">DUF5133 domain-containing protein</fullName>
    </submittedName>
</protein>
<organism evidence="1 2">
    <name type="scientific">Streptomyces montanus</name>
    <dbReference type="NCBI Taxonomy" id="2580423"/>
    <lineage>
        <taxon>Bacteria</taxon>
        <taxon>Bacillati</taxon>
        <taxon>Actinomycetota</taxon>
        <taxon>Actinomycetes</taxon>
        <taxon>Kitasatosporales</taxon>
        <taxon>Streptomycetaceae</taxon>
        <taxon>Streptomyces</taxon>
    </lineage>
</organism>